<reference evidence="8 9" key="1">
    <citation type="submission" date="2021-12" db="EMBL/GenBank/DDBJ databases">
        <title>Discovery of the Pendulisporaceae a myxobacterial family with distinct sporulation behavior and unique specialized metabolism.</title>
        <authorList>
            <person name="Garcia R."/>
            <person name="Popoff A."/>
            <person name="Bader C.D."/>
            <person name="Loehr J."/>
            <person name="Walesch S."/>
            <person name="Walt C."/>
            <person name="Boldt J."/>
            <person name="Bunk B."/>
            <person name="Haeckl F.J.F.P.J."/>
            <person name="Gunesch A.P."/>
            <person name="Birkelbach J."/>
            <person name="Nuebel U."/>
            <person name="Pietschmann T."/>
            <person name="Bach T."/>
            <person name="Mueller R."/>
        </authorList>
    </citation>
    <scope>NUCLEOTIDE SEQUENCE [LARGE SCALE GENOMIC DNA]</scope>
    <source>
        <strain evidence="8 9">MSr12523</strain>
    </source>
</reference>
<dbReference type="InterPro" id="IPR008266">
    <property type="entry name" value="Tyr_kinase_AS"/>
</dbReference>
<proteinExistence type="predicted"/>
<dbReference type="PROSITE" id="PS50011">
    <property type="entry name" value="PROTEIN_KINASE_DOM"/>
    <property type="match status" value="1"/>
</dbReference>
<evidence type="ECO:0000313" key="8">
    <source>
        <dbReference type="EMBL" id="WXA98335.1"/>
    </source>
</evidence>
<keyword evidence="1" id="KW-0808">Transferase</keyword>
<evidence type="ECO:0000256" key="6">
    <source>
        <dbReference type="SAM" id="MobiDB-lite"/>
    </source>
</evidence>
<evidence type="ECO:0000259" key="7">
    <source>
        <dbReference type="PROSITE" id="PS50011"/>
    </source>
</evidence>
<sequence length="439" mass="46338">MEERTETFQGPNGPRSEDGAGVPSSMPEPGRTLGPYELVSFLGAGGMAEVWVAVRRGGFGFRQVFAIKMIRPEYAKDAAFRAMFLNEARLASHVRHTNVLPVLDLGEEGETVYQAMPLVEGESVAALVKRLAARTREPLPLGAALRICIDVARGLHAAHEARDEAGHRLELVHRDVSPHNILVGVDGVAKVADFGIAKAFGLAHAGHGEADAIIGKRAYRAPERGMLDRRADIFSLGVVLWELVTGERLFQGIEASAFFSKTPQVPDVRAHRPNISAAIAETVARALAADVSARYPSAEHFADAMERAARADEIDLSSKVVGSLVIPAADADETHAPTTSSLPRPSSRRTWPAFALGGALAVAASLFALAPHPQMPATVASPAPVVDSPAPVSVAGEIATADAAPPLPPASAKPTAKPSATPRRTRAPAPKFSSNPYAH</sequence>
<feature type="domain" description="Protein kinase" evidence="7">
    <location>
        <begin position="36"/>
        <end position="306"/>
    </location>
</feature>
<dbReference type="PROSITE" id="PS00109">
    <property type="entry name" value="PROTEIN_KINASE_TYR"/>
    <property type="match status" value="1"/>
</dbReference>
<dbReference type="GO" id="GO:0016301">
    <property type="term" value="F:kinase activity"/>
    <property type="evidence" value="ECO:0007669"/>
    <property type="project" value="UniProtKB-KW"/>
</dbReference>
<keyword evidence="9" id="KW-1185">Reference proteome</keyword>
<feature type="binding site" evidence="5">
    <location>
        <position position="68"/>
    </location>
    <ligand>
        <name>ATP</name>
        <dbReference type="ChEBI" id="CHEBI:30616"/>
    </ligand>
</feature>
<evidence type="ECO:0000256" key="3">
    <source>
        <dbReference type="ARBA" id="ARBA00022777"/>
    </source>
</evidence>
<keyword evidence="3 8" id="KW-0418">Kinase</keyword>
<dbReference type="Proteomes" id="UP001379533">
    <property type="component" value="Chromosome"/>
</dbReference>
<keyword evidence="2 5" id="KW-0547">Nucleotide-binding</keyword>
<dbReference type="CDD" id="cd14014">
    <property type="entry name" value="STKc_PknB_like"/>
    <property type="match status" value="1"/>
</dbReference>
<organism evidence="8 9">
    <name type="scientific">Pendulispora brunnea</name>
    <dbReference type="NCBI Taxonomy" id="2905690"/>
    <lineage>
        <taxon>Bacteria</taxon>
        <taxon>Pseudomonadati</taxon>
        <taxon>Myxococcota</taxon>
        <taxon>Myxococcia</taxon>
        <taxon>Myxococcales</taxon>
        <taxon>Sorangiineae</taxon>
        <taxon>Pendulisporaceae</taxon>
        <taxon>Pendulispora</taxon>
    </lineage>
</organism>
<dbReference type="Gene3D" id="1.10.510.10">
    <property type="entry name" value="Transferase(Phosphotransferase) domain 1"/>
    <property type="match status" value="1"/>
</dbReference>
<dbReference type="Gene3D" id="3.30.200.20">
    <property type="entry name" value="Phosphorylase Kinase, domain 1"/>
    <property type="match status" value="1"/>
</dbReference>
<dbReference type="InterPro" id="IPR000719">
    <property type="entry name" value="Prot_kinase_dom"/>
</dbReference>
<dbReference type="PROSITE" id="PS00107">
    <property type="entry name" value="PROTEIN_KINASE_ATP"/>
    <property type="match status" value="1"/>
</dbReference>
<dbReference type="InterPro" id="IPR017441">
    <property type="entry name" value="Protein_kinase_ATP_BS"/>
</dbReference>
<dbReference type="EMBL" id="CP089982">
    <property type="protein sequence ID" value="WXA98335.1"/>
    <property type="molecule type" value="Genomic_DNA"/>
</dbReference>
<evidence type="ECO:0000313" key="9">
    <source>
        <dbReference type="Proteomes" id="UP001379533"/>
    </source>
</evidence>
<dbReference type="PANTHER" id="PTHR43289:SF6">
    <property type="entry name" value="SERINE_THREONINE-PROTEIN KINASE NEKL-3"/>
    <property type="match status" value="1"/>
</dbReference>
<feature type="region of interest" description="Disordered" evidence="6">
    <location>
        <begin position="397"/>
        <end position="439"/>
    </location>
</feature>
<feature type="compositionally biased region" description="Low complexity" evidence="6">
    <location>
        <begin position="412"/>
        <end position="422"/>
    </location>
</feature>
<dbReference type="RefSeq" id="WP_394848948.1">
    <property type="nucleotide sequence ID" value="NZ_CP089982.1"/>
</dbReference>
<feature type="region of interest" description="Disordered" evidence="6">
    <location>
        <begin position="1"/>
        <end position="29"/>
    </location>
</feature>
<evidence type="ECO:0000256" key="2">
    <source>
        <dbReference type="ARBA" id="ARBA00022741"/>
    </source>
</evidence>
<accession>A0ABZ2KL46</accession>
<dbReference type="PANTHER" id="PTHR43289">
    <property type="entry name" value="MITOGEN-ACTIVATED PROTEIN KINASE KINASE KINASE 20-RELATED"/>
    <property type="match status" value="1"/>
</dbReference>
<evidence type="ECO:0000256" key="4">
    <source>
        <dbReference type="ARBA" id="ARBA00022840"/>
    </source>
</evidence>
<dbReference type="SUPFAM" id="SSF56112">
    <property type="entry name" value="Protein kinase-like (PK-like)"/>
    <property type="match status" value="1"/>
</dbReference>
<evidence type="ECO:0000256" key="1">
    <source>
        <dbReference type="ARBA" id="ARBA00022679"/>
    </source>
</evidence>
<name>A0ABZ2KL46_9BACT</name>
<gene>
    <name evidence="8" type="ORF">LZC95_16030</name>
</gene>
<dbReference type="InterPro" id="IPR011009">
    <property type="entry name" value="Kinase-like_dom_sf"/>
</dbReference>
<keyword evidence="4 5" id="KW-0067">ATP-binding</keyword>
<protein>
    <submittedName>
        <fullName evidence="8">Protein kinase</fullName>
    </submittedName>
</protein>
<dbReference type="Pfam" id="PF00069">
    <property type="entry name" value="Pkinase"/>
    <property type="match status" value="1"/>
</dbReference>
<evidence type="ECO:0000256" key="5">
    <source>
        <dbReference type="PROSITE-ProRule" id="PRU10141"/>
    </source>
</evidence>